<dbReference type="FunFam" id="3.40.50.720:FF:000924">
    <property type="entry name" value="GDP-mannose 4,6 dehydratase"/>
    <property type="match status" value="1"/>
</dbReference>
<proteinExistence type="inferred from homology"/>
<dbReference type="GO" id="GO:0042351">
    <property type="term" value="P:'de novo' GDP-L-fucose biosynthetic process"/>
    <property type="evidence" value="ECO:0007669"/>
    <property type="project" value="TreeGrafter"/>
</dbReference>
<feature type="domain" description="NAD(P)-binding" evidence="5">
    <location>
        <begin position="5"/>
        <end position="313"/>
    </location>
</feature>
<dbReference type="GO" id="GO:0008446">
    <property type="term" value="F:GDP-mannose 4,6-dehydratase activity"/>
    <property type="evidence" value="ECO:0007669"/>
    <property type="project" value="UniProtKB-EC"/>
</dbReference>
<keyword evidence="4" id="KW-0456">Lyase</keyword>
<name>A0A6J7H0Z1_9ZZZZ</name>
<dbReference type="Gene3D" id="3.40.50.720">
    <property type="entry name" value="NAD(P)-binding Rossmann-like Domain"/>
    <property type="match status" value="1"/>
</dbReference>
<comment type="cofactor">
    <cofactor evidence="1">
        <name>NADP(+)</name>
        <dbReference type="ChEBI" id="CHEBI:58349"/>
    </cofactor>
</comment>
<organism evidence="6">
    <name type="scientific">freshwater metagenome</name>
    <dbReference type="NCBI Taxonomy" id="449393"/>
    <lineage>
        <taxon>unclassified sequences</taxon>
        <taxon>metagenomes</taxon>
        <taxon>ecological metagenomes</taxon>
    </lineage>
</organism>
<evidence type="ECO:0000256" key="2">
    <source>
        <dbReference type="ARBA" id="ARBA00009263"/>
    </source>
</evidence>
<dbReference type="InterPro" id="IPR006368">
    <property type="entry name" value="GDP_Man_deHydtase"/>
</dbReference>
<dbReference type="InterPro" id="IPR036291">
    <property type="entry name" value="NAD(P)-bd_dom_sf"/>
</dbReference>
<dbReference type="HAMAP" id="MF_00955">
    <property type="entry name" value="GDP_Man_dehydratase"/>
    <property type="match status" value="1"/>
</dbReference>
<dbReference type="InterPro" id="IPR016040">
    <property type="entry name" value="NAD(P)-bd_dom"/>
</dbReference>
<dbReference type="Pfam" id="PF16363">
    <property type="entry name" value="GDP_Man_Dehyd"/>
    <property type="match status" value="1"/>
</dbReference>
<dbReference type="EC" id="4.2.1.47" evidence="3"/>
<evidence type="ECO:0000256" key="3">
    <source>
        <dbReference type="ARBA" id="ARBA00011989"/>
    </source>
</evidence>
<protein>
    <recommendedName>
        <fullName evidence="3">GDP-mannose 4,6-dehydratase</fullName>
        <ecNumber evidence="3">4.2.1.47</ecNumber>
    </recommendedName>
</protein>
<dbReference type="CDD" id="cd05260">
    <property type="entry name" value="GDP_MD_SDR_e"/>
    <property type="match status" value="1"/>
</dbReference>
<sequence>MAIALITGITGQDGHHLTRLLLAKNYEVHGLVTNERDIRYESFVSKYPKIKLHSGNLSDYESLVSAINVVKPNEIYNLGALTFVGASFNEPEHTANVTGLGTLRLLEAVRTSAVKHEIRFYQASSSEMYGLVQEIPQNEATPFHPRSPYAVAKTFSHFTAQNYREAYGMHVSSGILFNHEGEYRGYEFVTRKITSNVARIKLGKQSRFSLGDLEPKRDWGYAGDYVEAMWSMLQQDVPSDYVIATGQSHSVQEFLEATLECAGLKGEISDFVDIDQKLIRPSEVPLLIGDSSKAKRAFGWSPTIDFNGLVELMVKNDLQIESKI</sequence>
<evidence type="ECO:0000256" key="1">
    <source>
        <dbReference type="ARBA" id="ARBA00001937"/>
    </source>
</evidence>
<evidence type="ECO:0000256" key="4">
    <source>
        <dbReference type="ARBA" id="ARBA00023239"/>
    </source>
</evidence>
<comment type="similarity">
    <text evidence="2">Belongs to the NAD(P)-dependent epimerase/dehydratase family. GDP-mannose 4,6-dehydratase subfamily.</text>
</comment>
<gene>
    <name evidence="6" type="ORF">UFOPK3614_00514</name>
</gene>
<accession>A0A6J7H0Z1</accession>
<dbReference type="PANTHER" id="PTHR43715:SF1">
    <property type="entry name" value="GDP-MANNOSE 4,6 DEHYDRATASE"/>
    <property type="match status" value="1"/>
</dbReference>
<dbReference type="PANTHER" id="PTHR43715">
    <property type="entry name" value="GDP-MANNOSE 4,6-DEHYDRATASE"/>
    <property type="match status" value="1"/>
</dbReference>
<evidence type="ECO:0000259" key="5">
    <source>
        <dbReference type="Pfam" id="PF16363"/>
    </source>
</evidence>
<reference evidence="6" key="1">
    <citation type="submission" date="2020-05" db="EMBL/GenBank/DDBJ databases">
        <authorList>
            <person name="Chiriac C."/>
            <person name="Salcher M."/>
            <person name="Ghai R."/>
            <person name="Kavagutti S V."/>
        </authorList>
    </citation>
    <scope>NUCLEOTIDE SEQUENCE</scope>
</reference>
<dbReference type="SUPFAM" id="SSF51735">
    <property type="entry name" value="NAD(P)-binding Rossmann-fold domains"/>
    <property type="match status" value="1"/>
</dbReference>
<dbReference type="AlphaFoldDB" id="A0A6J7H0Z1"/>
<dbReference type="EMBL" id="CAFBMS010000020">
    <property type="protein sequence ID" value="CAB4914597.1"/>
    <property type="molecule type" value="Genomic_DNA"/>
</dbReference>
<evidence type="ECO:0000313" key="6">
    <source>
        <dbReference type="EMBL" id="CAB4914597.1"/>
    </source>
</evidence>
<dbReference type="Gene3D" id="3.90.25.10">
    <property type="entry name" value="UDP-galactose 4-epimerase, domain 1"/>
    <property type="match status" value="1"/>
</dbReference>